<evidence type="ECO:0000313" key="2">
    <source>
        <dbReference type="Proteomes" id="UP000887159"/>
    </source>
</evidence>
<evidence type="ECO:0000313" key="1">
    <source>
        <dbReference type="EMBL" id="GFY31428.1"/>
    </source>
</evidence>
<dbReference type="AlphaFoldDB" id="A0A8X7BHJ8"/>
<accession>A0A8X7BHJ8</accession>
<proteinExistence type="predicted"/>
<protein>
    <submittedName>
        <fullName evidence="1">Uncharacterized protein</fullName>
    </submittedName>
</protein>
<comment type="caution">
    <text evidence="1">The sequence shown here is derived from an EMBL/GenBank/DDBJ whole genome shotgun (WGS) entry which is preliminary data.</text>
</comment>
<gene>
    <name evidence="1" type="ORF">TNCV_4989871</name>
</gene>
<organism evidence="1 2">
    <name type="scientific">Trichonephila clavipes</name>
    <name type="common">Golden silk orbweaver</name>
    <name type="synonym">Nephila clavipes</name>
    <dbReference type="NCBI Taxonomy" id="2585209"/>
    <lineage>
        <taxon>Eukaryota</taxon>
        <taxon>Metazoa</taxon>
        <taxon>Ecdysozoa</taxon>
        <taxon>Arthropoda</taxon>
        <taxon>Chelicerata</taxon>
        <taxon>Arachnida</taxon>
        <taxon>Araneae</taxon>
        <taxon>Araneomorphae</taxon>
        <taxon>Entelegynae</taxon>
        <taxon>Araneoidea</taxon>
        <taxon>Nephilidae</taxon>
        <taxon>Trichonephila</taxon>
    </lineage>
</organism>
<name>A0A8X7BHJ8_TRICX</name>
<dbReference type="Proteomes" id="UP000887159">
    <property type="component" value="Unassembled WGS sequence"/>
</dbReference>
<reference evidence="1" key="1">
    <citation type="submission" date="2020-08" db="EMBL/GenBank/DDBJ databases">
        <title>Multicomponent nature underlies the extraordinary mechanical properties of spider dragline silk.</title>
        <authorList>
            <person name="Kono N."/>
            <person name="Nakamura H."/>
            <person name="Mori M."/>
            <person name="Yoshida Y."/>
            <person name="Ohtoshi R."/>
            <person name="Malay A.D."/>
            <person name="Moran D.A.P."/>
            <person name="Tomita M."/>
            <person name="Numata K."/>
            <person name="Arakawa K."/>
        </authorList>
    </citation>
    <scope>NUCLEOTIDE SEQUENCE</scope>
</reference>
<dbReference type="EMBL" id="BMAU01021398">
    <property type="protein sequence ID" value="GFY31428.1"/>
    <property type="molecule type" value="Genomic_DNA"/>
</dbReference>
<sequence length="104" mass="12039">MVVRWNITRTRERDELADMHLVCEPTDCSGQAAQWIHVQRYPRRQTLTHAPSLHACMAISFIVDTQELNRTVKTPNNEETALDMVPNIPGMSMGGYRLSWWDLQ</sequence>
<keyword evidence="2" id="KW-1185">Reference proteome</keyword>